<evidence type="ECO:0000313" key="2">
    <source>
        <dbReference type="Proteomes" id="UP000319499"/>
    </source>
</evidence>
<dbReference type="OrthoDB" id="1465211at2"/>
<proteinExistence type="predicted"/>
<dbReference type="RefSeq" id="WP_146263094.1">
    <property type="nucleotide sequence ID" value="NZ_SELG01000041.1"/>
</dbReference>
<accession>A0A563D901</accession>
<organism evidence="1 2">
    <name type="scientific">Apibacter muscae</name>
    <dbReference type="NCBI Taxonomy" id="2509004"/>
    <lineage>
        <taxon>Bacteria</taxon>
        <taxon>Pseudomonadati</taxon>
        <taxon>Bacteroidota</taxon>
        <taxon>Flavobacteriia</taxon>
        <taxon>Flavobacteriales</taxon>
        <taxon>Weeksellaceae</taxon>
        <taxon>Apibacter</taxon>
    </lineage>
</organism>
<name>A0A563D901_9FLAO</name>
<dbReference type="EMBL" id="SELH01000025">
    <property type="protein sequence ID" value="TWP26675.1"/>
    <property type="molecule type" value="Genomic_DNA"/>
</dbReference>
<dbReference type="AlphaFoldDB" id="A0A563D901"/>
<sequence>MKKYLIGISFFLTTLMIGQVQESSINMVDKFKVAVYQSIINSKEFKSNKNCHIVGIKPIALTMDYSIGSTLGDLFYNVKEISDTLSIKELRKNKKKKTWIFKEPDNFLLAGYDLEYISSLKDSDSLYIPQNIDFEADLCKSNLDIIKIYEPLDKWMDFYKKYYSKEFKNYQVVIPVKYVSLTQGSMFPEKDKYYLFKISIGYNKNADLEIVKEIIEGIKEEREIISD</sequence>
<protein>
    <submittedName>
        <fullName evidence="1">Uncharacterized protein</fullName>
    </submittedName>
</protein>
<keyword evidence="2" id="KW-1185">Reference proteome</keyword>
<reference evidence="1 2" key="1">
    <citation type="submission" date="2019-02" db="EMBL/GenBank/DDBJ databases">
        <title>Apibacter muscae sp. nov.: a novel member of the house fly microbiota.</title>
        <authorList>
            <person name="Park R."/>
        </authorList>
    </citation>
    <scope>NUCLEOTIDE SEQUENCE [LARGE SCALE GENOMIC DNA]</scope>
    <source>
        <strain evidence="1 2">AL1</strain>
    </source>
</reference>
<dbReference type="Proteomes" id="UP000319499">
    <property type="component" value="Unassembled WGS sequence"/>
</dbReference>
<comment type="caution">
    <text evidence="1">The sequence shown here is derived from an EMBL/GenBank/DDBJ whole genome shotgun (WGS) entry which is preliminary data.</text>
</comment>
<evidence type="ECO:0000313" key="1">
    <source>
        <dbReference type="EMBL" id="TWP26675.1"/>
    </source>
</evidence>
<gene>
    <name evidence="1" type="ORF">ETU09_08915</name>
</gene>